<protein>
    <recommendedName>
        <fullName evidence="5">tRNA pseudouridine synthase B</fullName>
        <ecNumber evidence="5">5.4.99.25</ecNumber>
    </recommendedName>
    <alternativeName>
        <fullName evidence="5">tRNA pseudouridine(55) synthase</fullName>
        <shortName evidence="5">Psi55 synthase</shortName>
    </alternativeName>
    <alternativeName>
        <fullName evidence="5">tRNA pseudouridylate synthase</fullName>
    </alternativeName>
    <alternativeName>
        <fullName evidence="5">tRNA-uridine isomerase</fullName>
    </alternativeName>
</protein>
<evidence type="ECO:0000259" key="7">
    <source>
        <dbReference type="Pfam" id="PF16198"/>
    </source>
</evidence>
<organism evidence="8 9">
    <name type="scientific">Streptococcus suis</name>
    <dbReference type="NCBI Taxonomy" id="1307"/>
    <lineage>
        <taxon>Bacteria</taxon>
        <taxon>Bacillati</taxon>
        <taxon>Bacillota</taxon>
        <taxon>Bacilli</taxon>
        <taxon>Lactobacillales</taxon>
        <taxon>Streptococcaceae</taxon>
        <taxon>Streptococcus</taxon>
    </lineage>
</organism>
<name>A0A0Z8IDI7_STRSU</name>
<dbReference type="HAMAP" id="MF_01080">
    <property type="entry name" value="TruB_bact"/>
    <property type="match status" value="1"/>
</dbReference>
<feature type="active site" description="Nucleophile" evidence="5">
    <location>
        <position position="75"/>
    </location>
</feature>
<evidence type="ECO:0000256" key="2">
    <source>
        <dbReference type="ARBA" id="ARBA00005642"/>
    </source>
</evidence>
<sequence>MSKISSHFLRLIANFIGISKSYRTAHKCGPLCYNENMISGIINVKKEAGMTSHDVVFKLRKILQEKKIGHGGTLDPDVTGVLPIAVGKATRMIEYMQEEGKIYEGEITLGYSTMTEDASGDIVERTPVLDIAEQAVDEAMASFVGTITQIPPMYSAVKVKGRKLYEYARAGEEVERPQRQIDIYSFERTSPIELADDCVRFTFRVRCGKGTYVRTLSVDLGAKLGYASHMSKLERTGSAGMSLAEALTIEEIADKVSQNDYSFLRPIEQGIGDLPVLELTVDQVTEARYGRFIALDSQAELLAGLHKEKLVAILEKRDQVYKPRKVFLEEVLA</sequence>
<dbReference type="SUPFAM" id="SSF55120">
    <property type="entry name" value="Pseudouridine synthase"/>
    <property type="match status" value="1"/>
</dbReference>
<reference evidence="8 9" key="1">
    <citation type="submission" date="2016-02" db="EMBL/GenBank/DDBJ databases">
        <authorList>
            <consortium name="Pathogen Informatics"/>
        </authorList>
    </citation>
    <scope>NUCLEOTIDE SEQUENCE [LARGE SCALE GENOMIC DNA]</scope>
    <source>
        <strain evidence="8 9">LSS69</strain>
    </source>
</reference>
<accession>A0A0Z8IDI7</accession>
<evidence type="ECO:0000256" key="5">
    <source>
        <dbReference type="HAMAP-Rule" id="MF_01080"/>
    </source>
</evidence>
<dbReference type="Pfam" id="PF01509">
    <property type="entry name" value="TruB_N"/>
    <property type="match status" value="1"/>
</dbReference>
<evidence type="ECO:0000313" key="9">
    <source>
        <dbReference type="Proteomes" id="UP000071533"/>
    </source>
</evidence>
<dbReference type="InterPro" id="IPR020103">
    <property type="entry name" value="PsdUridine_synth_cat_dom_sf"/>
</dbReference>
<keyword evidence="4 5" id="KW-0413">Isomerase</keyword>
<comment type="function">
    <text evidence="5">Responsible for synthesis of pseudouridine from uracil-55 in the psi GC loop of transfer RNAs.</text>
</comment>
<dbReference type="GO" id="GO:0003723">
    <property type="term" value="F:RNA binding"/>
    <property type="evidence" value="ECO:0007669"/>
    <property type="project" value="InterPro"/>
</dbReference>
<dbReference type="GO" id="GO:0160148">
    <property type="term" value="F:tRNA pseudouridine(55) synthase activity"/>
    <property type="evidence" value="ECO:0007669"/>
    <property type="project" value="UniProtKB-EC"/>
</dbReference>
<dbReference type="InterPro" id="IPR032819">
    <property type="entry name" value="TruB_C"/>
</dbReference>
<dbReference type="Gene3D" id="3.30.2350.10">
    <property type="entry name" value="Pseudouridine synthase"/>
    <property type="match status" value="1"/>
</dbReference>
<dbReference type="GO" id="GO:1990481">
    <property type="term" value="P:mRNA pseudouridine synthesis"/>
    <property type="evidence" value="ECO:0007669"/>
    <property type="project" value="TreeGrafter"/>
</dbReference>
<feature type="domain" description="Pseudouridine synthase II N-terminal" evidence="6">
    <location>
        <begin position="60"/>
        <end position="213"/>
    </location>
</feature>
<evidence type="ECO:0000256" key="4">
    <source>
        <dbReference type="ARBA" id="ARBA00023235"/>
    </source>
</evidence>
<dbReference type="AlphaFoldDB" id="A0A0Z8IDI7"/>
<dbReference type="Proteomes" id="UP000071533">
    <property type="component" value="Unassembled WGS sequence"/>
</dbReference>
<comment type="similarity">
    <text evidence="2 5">Belongs to the pseudouridine synthase TruB family. Type 1 subfamily.</text>
</comment>
<dbReference type="CDD" id="cd02573">
    <property type="entry name" value="PseudoU_synth_EcTruB"/>
    <property type="match status" value="1"/>
</dbReference>
<dbReference type="Pfam" id="PF16198">
    <property type="entry name" value="TruB_C_2"/>
    <property type="match status" value="1"/>
</dbReference>
<dbReference type="EMBL" id="FIHS01000008">
    <property type="protein sequence ID" value="CYV33579.1"/>
    <property type="molecule type" value="Genomic_DNA"/>
</dbReference>
<evidence type="ECO:0000259" key="6">
    <source>
        <dbReference type="Pfam" id="PF01509"/>
    </source>
</evidence>
<dbReference type="NCBIfam" id="TIGR00431">
    <property type="entry name" value="TruB"/>
    <property type="match status" value="1"/>
</dbReference>
<evidence type="ECO:0000313" key="8">
    <source>
        <dbReference type="EMBL" id="CYV33579.1"/>
    </source>
</evidence>
<evidence type="ECO:0000256" key="3">
    <source>
        <dbReference type="ARBA" id="ARBA00022694"/>
    </source>
</evidence>
<dbReference type="PANTHER" id="PTHR13767:SF2">
    <property type="entry name" value="PSEUDOURIDYLATE SYNTHASE TRUB1"/>
    <property type="match status" value="1"/>
</dbReference>
<keyword evidence="3 5" id="KW-0819">tRNA processing</keyword>
<dbReference type="InterPro" id="IPR002501">
    <property type="entry name" value="PsdUridine_synth_N"/>
</dbReference>
<evidence type="ECO:0000256" key="1">
    <source>
        <dbReference type="ARBA" id="ARBA00000385"/>
    </source>
</evidence>
<proteinExistence type="inferred from homology"/>
<comment type="catalytic activity">
    <reaction evidence="1 5">
        <text>uridine(55) in tRNA = pseudouridine(55) in tRNA</text>
        <dbReference type="Rhea" id="RHEA:42532"/>
        <dbReference type="Rhea" id="RHEA-COMP:10101"/>
        <dbReference type="Rhea" id="RHEA-COMP:10102"/>
        <dbReference type="ChEBI" id="CHEBI:65314"/>
        <dbReference type="ChEBI" id="CHEBI:65315"/>
        <dbReference type="EC" id="5.4.99.25"/>
    </reaction>
</comment>
<dbReference type="EC" id="5.4.99.25" evidence="5"/>
<feature type="domain" description="tRNA pseudouridylate synthase B C-terminal" evidence="7">
    <location>
        <begin position="214"/>
        <end position="266"/>
    </location>
</feature>
<dbReference type="PANTHER" id="PTHR13767">
    <property type="entry name" value="TRNA-PSEUDOURIDINE SYNTHASE"/>
    <property type="match status" value="1"/>
</dbReference>
<dbReference type="GO" id="GO:0031119">
    <property type="term" value="P:tRNA pseudouridine synthesis"/>
    <property type="evidence" value="ECO:0007669"/>
    <property type="project" value="UniProtKB-UniRule"/>
</dbReference>
<dbReference type="InterPro" id="IPR014780">
    <property type="entry name" value="tRNA_psdUridine_synth_TruB"/>
</dbReference>
<dbReference type="FunFam" id="3.30.2350.10:FF:000011">
    <property type="entry name" value="tRNA pseudouridine synthase B"/>
    <property type="match status" value="1"/>
</dbReference>
<gene>
    <name evidence="5 8" type="primary">truB</name>
    <name evidence="8" type="ORF">ERS132431_00804</name>
</gene>